<sequence length="231" mass="26101">MGSISLEAFDENLRGKLSQWILPSDVCALPEGFQDQLLSSIPGFQTTILVTAKQCSKAWLLAYTWDMTFIPETNTDWSLLLSILNHMKKPILIVSTPGCMLPQAFWNKCNTMTPPPTCAMLTRKESQSLPHAIFFPKLDYISEEQFAKLPGTLNPSIQQSIKHLDLRSLYRELRGAGASLCLSLIYSRTVHNQNPECTTAWFYPETNGALRLHLSDLRMILRTVTERLAEP</sequence>
<proteinExistence type="predicted"/>
<organism evidence="1">
    <name type="scientific">viral metagenome</name>
    <dbReference type="NCBI Taxonomy" id="1070528"/>
    <lineage>
        <taxon>unclassified sequences</taxon>
        <taxon>metagenomes</taxon>
        <taxon>organismal metagenomes</taxon>
    </lineage>
</organism>
<evidence type="ECO:0000313" key="1">
    <source>
        <dbReference type="EMBL" id="QHU12482.1"/>
    </source>
</evidence>
<accession>A0A6C0K366</accession>
<reference evidence="1" key="1">
    <citation type="journal article" date="2020" name="Nature">
        <title>Giant virus diversity and host interactions through global metagenomics.</title>
        <authorList>
            <person name="Schulz F."/>
            <person name="Roux S."/>
            <person name="Paez-Espino D."/>
            <person name="Jungbluth S."/>
            <person name="Walsh D.A."/>
            <person name="Denef V.J."/>
            <person name="McMahon K.D."/>
            <person name="Konstantinidis K.T."/>
            <person name="Eloe-Fadrosh E.A."/>
            <person name="Kyrpides N.C."/>
            <person name="Woyke T."/>
        </authorList>
    </citation>
    <scope>NUCLEOTIDE SEQUENCE</scope>
    <source>
        <strain evidence="1">GVMAG-S-1101171-110</strain>
    </source>
</reference>
<protein>
    <submittedName>
        <fullName evidence="1">Uncharacterized protein</fullName>
    </submittedName>
</protein>
<dbReference type="EMBL" id="MN740800">
    <property type="protein sequence ID" value="QHU12482.1"/>
    <property type="molecule type" value="Genomic_DNA"/>
</dbReference>
<name>A0A6C0K366_9ZZZZ</name>
<dbReference type="AlphaFoldDB" id="A0A6C0K366"/>